<evidence type="ECO:0000313" key="3">
    <source>
        <dbReference type="EMBL" id="MEX6632201.1"/>
    </source>
</evidence>
<reference evidence="3 4" key="1">
    <citation type="submission" date="2024-05" db="EMBL/GenBank/DDBJ databases">
        <title>Three bacterial strains, DH-69, EH-24, and ECK-19 isolated from coastal sediments.</title>
        <authorList>
            <person name="Ye Y.-Q."/>
            <person name="Du Z.-J."/>
        </authorList>
    </citation>
    <scope>NUCLEOTIDE SEQUENCE [LARGE SCALE GENOMIC DNA]</scope>
    <source>
        <strain evidence="3 4">ECK-19</strain>
    </source>
</reference>
<dbReference type="Gene3D" id="1.25.40.10">
    <property type="entry name" value="Tetratricopeptide repeat domain"/>
    <property type="match status" value="2"/>
</dbReference>
<accession>A0ABV3Z097</accession>
<comment type="caution">
    <text evidence="3">The sequence shown here is derived from an EMBL/GenBank/DDBJ whole genome shotgun (WGS) entry which is preliminary data.</text>
</comment>
<dbReference type="Proteomes" id="UP001560685">
    <property type="component" value="Unassembled WGS sequence"/>
</dbReference>
<dbReference type="EMBL" id="JBEHZE010000001">
    <property type="protein sequence ID" value="MEX6632201.1"/>
    <property type="molecule type" value="Genomic_DNA"/>
</dbReference>
<protein>
    <recommendedName>
        <fullName evidence="5">Tetratricopeptide repeat protein</fullName>
    </recommendedName>
</protein>
<gene>
    <name evidence="3" type="ORF">ABFZ84_01445</name>
</gene>
<feature type="region of interest" description="Disordered" evidence="1">
    <location>
        <begin position="485"/>
        <end position="526"/>
    </location>
</feature>
<name>A0ABV3Z097_9PROT</name>
<feature type="signal peptide" evidence="2">
    <location>
        <begin position="1"/>
        <end position="31"/>
    </location>
</feature>
<proteinExistence type="predicted"/>
<feature type="chain" id="PRO_5046083067" description="Tetratricopeptide repeat protein" evidence="2">
    <location>
        <begin position="32"/>
        <end position="526"/>
    </location>
</feature>
<dbReference type="InterPro" id="IPR011990">
    <property type="entry name" value="TPR-like_helical_dom_sf"/>
</dbReference>
<evidence type="ECO:0000256" key="1">
    <source>
        <dbReference type="SAM" id="MobiDB-lite"/>
    </source>
</evidence>
<organism evidence="3 4">
    <name type="scientific">Hyphococcus lacteus</name>
    <dbReference type="NCBI Taxonomy" id="3143536"/>
    <lineage>
        <taxon>Bacteria</taxon>
        <taxon>Pseudomonadati</taxon>
        <taxon>Pseudomonadota</taxon>
        <taxon>Alphaproteobacteria</taxon>
        <taxon>Parvularculales</taxon>
        <taxon>Parvularculaceae</taxon>
        <taxon>Hyphococcus</taxon>
    </lineage>
</organism>
<evidence type="ECO:0000313" key="4">
    <source>
        <dbReference type="Proteomes" id="UP001560685"/>
    </source>
</evidence>
<sequence>MRGNYRKFCFSAVASLTAALMMSTAPLPAAAQQCDAEEGGASKTLDPRVGAEIQKLYELMQAEQYGEALTGFNNLIANRGDSMKAYDKSTVYELRGSVKVNMENFGGALQDFQTALDANGLPANRNNQLRYFIAQLNFQMERYQTAITGLNQWIQNARTCNVEVDSNAYYLLAAAYTQISPPNFRSAVQPAEAAISGMGEPRKGYFDLLNLVYSELNNNAKRTPLLERMVNLWPDERSYWTQLSGAYSVMGQDQDAFSVLEVAYRAGLVKGENELLTLIQYYSFFDNPYRGATLLEREMNANNIKRNQKNLILLSQLWSQAREHKKSIPILREAAGQSNNGELYYRLGMVLLADEQYAASQRALESAINRGGMESKDTGDAWLLLGTARFSQAGPEDTRIWARAREAFVNAQRFSNSRRRASDWITYIDAVVTAYWDGRKLEYQQNLDACKDDIARFERDQRIRDLQNREASAEEIEQQQARLGECKALEEAGPPSRNRSSAPDEEEAESAPEEATTEDDASANEQ</sequence>
<keyword evidence="4" id="KW-1185">Reference proteome</keyword>
<evidence type="ECO:0008006" key="5">
    <source>
        <dbReference type="Google" id="ProtNLM"/>
    </source>
</evidence>
<evidence type="ECO:0000256" key="2">
    <source>
        <dbReference type="SAM" id="SignalP"/>
    </source>
</evidence>
<dbReference type="RefSeq" id="WP_369312040.1">
    <property type="nucleotide sequence ID" value="NZ_JBEHZE010000001.1"/>
</dbReference>
<dbReference type="SUPFAM" id="SSF48452">
    <property type="entry name" value="TPR-like"/>
    <property type="match status" value="1"/>
</dbReference>
<keyword evidence="2" id="KW-0732">Signal</keyword>
<feature type="compositionally biased region" description="Acidic residues" evidence="1">
    <location>
        <begin position="503"/>
        <end position="526"/>
    </location>
</feature>